<evidence type="ECO:0000256" key="2">
    <source>
        <dbReference type="ARBA" id="ARBA00022473"/>
    </source>
</evidence>
<evidence type="ECO:0000256" key="7">
    <source>
        <dbReference type="SAM" id="Phobius"/>
    </source>
</evidence>
<reference evidence="8 9" key="1">
    <citation type="journal article" date="2023" name="Int. J. Mol. Sci.">
        <title>De Novo Assembly and Annotation of 11 Diverse Shrub Willow (Salix) Genomes Reveals Novel Gene Organization in Sex-Linked Regions.</title>
        <authorList>
            <person name="Hyden B."/>
            <person name="Feng K."/>
            <person name="Yates T.B."/>
            <person name="Jawdy S."/>
            <person name="Cereghino C."/>
            <person name="Smart L.B."/>
            <person name="Muchero W."/>
        </authorList>
    </citation>
    <scope>NUCLEOTIDE SEQUENCE [LARGE SCALE GENOMIC DNA]</scope>
    <source>
        <tissue evidence="8">Shoot tip</tissue>
    </source>
</reference>
<evidence type="ECO:0000256" key="5">
    <source>
        <dbReference type="ARBA" id="ARBA00023089"/>
    </source>
</evidence>
<evidence type="ECO:0000313" key="9">
    <source>
        <dbReference type="Proteomes" id="UP001162972"/>
    </source>
</evidence>
<evidence type="ECO:0000256" key="6">
    <source>
        <dbReference type="SAM" id="Coils"/>
    </source>
</evidence>
<dbReference type="GO" id="GO:0009908">
    <property type="term" value="P:flower development"/>
    <property type="evidence" value="ECO:0007669"/>
    <property type="project" value="UniProtKB-KW"/>
</dbReference>
<keyword evidence="7" id="KW-1133">Transmembrane helix</keyword>
<dbReference type="PANTHER" id="PTHR33405">
    <property type="entry name" value="PROTEIN FLX-LIKE 2"/>
    <property type="match status" value="1"/>
</dbReference>
<organism evidence="8 9">
    <name type="scientific">Salix udensis</name>
    <dbReference type="NCBI Taxonomy" id="889485"/>
    <lineage>
        <taxon>Eukaryota</taxon>
        <taxon>Viridiplantae</taxon>
        <taxon>Streptophyta</taxon>
        <taxon>Embryophyta</taxon>
        <taxon>Tracheophyta</taxon>
        <taxon>Spermatophyta</taxon>
        <taxon>Magnoliopsida</taxon>
        <taxon>eudicotyledons</taxon>
        <taxon>Gunneridae</taxon>
        <taxon>Pentapetalae</taxon>
        <taxon>rosids</taxon>
        <taxon>fabids</taxon>
        <taxon>Malpighiales</taxon>
        <taxon>Salicaceae</taxon>
        <taxon>Saliceae</taxon>
        <taxon>Salix</taxon>
    </lineage>
</organism>
<sequence length="253" mass="29195">MQEKQSMHLERFPFHFEIWVATASMMITYASAIFAVTPNETVRFRYLLITASGPSVMRCLFYIFKKCRVAERDNQIHEVYQRSLELDAELRSIDAVSAELVQVGAIKEEIETVQQEIQRGRSAIEYEKKTRAFNLEQEKVLEKNRILLVREIMKLRAELANVEKRERAAAAAGNPSPGYGRIYGRAEVGYGGSSYPDPNDPQQKFNKENEFLTIARYQISIIRNWNPFEWPCSLVSENKTLVLIDDYNTGILD</sequence>
<dbReference type="PANTHER" id="PTHR33405:SF17">
    <property type="entry name" value="PROTEIN FLC EXPRESSOR"/>
    <property type="match status" value="1"/>
</dbReference>
<keyword evidence="3" id="KW-0221">Differentiation</keyword>
<keyword evidence="4 6" id="KW-0175">Coiled coil</keyword>
<evidence type="ECO:0000256" key="4">
    <source>
        <dbReference type="ARBA" id="ARBA00023054"/>
    </source>
</evidence>
<keyword evidence="5" id="KW-0287">Flowering</keyword>
<accession>A0AAD6J7V9</accession>
<keyword evidence="7" id="KW-0812">Transmembrane</keyword>
<dbReference type="InterPro" id="IPR040353">
    <property type="entry name" value="FLX/FLX-like"/>
</dbReference>
<keyword evidence="2" id="KW-0217">Developmental protein</keyword>
<comment type="similarity">
    <text evidence="1">Belongs to the FLX family.</text>
</comment>
<protein>
    <submittedName>
        <fullName evidence="8">Uncharacterized protein</fullName>
    </submittedName>
</protein>
<evidence type="ECO:0000313" key="8">
    <source>
        <dbReference type="EMBL" id="KAJ6400276.1"/>
    </source>
</evidence>
<keyword evidence="9" id="KW-1185">Reference proteome</keyword>
<evidence type="ECO:0000256" key="3">
    <source>
        <dbReference type="ARBA" id="ARBA00022782"/>
    </source>
</evidence>
<dbReference type="EMBL" id="JAPFFJ010000019">
    <property type="protein sequence ID" value="KAJ6400276.1"/>
    <property type="molecule type" value="Genomic_DNA"/>
</dbReference>
<name>A0AAD6J7V9_9ROSI</name>
<comment type="caution">
    <text evidence="8">The sequence shown here is derived from an EMBL/GenBank/DDBJ whole genome shotgun (WGS) entry which is preliminary data.</text>
</comment>
<keyword evidence="7" id="KW-0472">Membrane</keyword>
<dbReference type="AlphaFoldDB" id="A0AAD6J7V9"/>
<dbReference type="Proteomes" id="UP001162972">
    <property type="component" value="Chromosome 14"/>
</dbReference>
<proteinExistence type="inferred from homology"/>
<feature type="transmembrane region" description="Helical" evidence="7">
    <location>
        <begin position="12"/>
        <end position="34"/>
    </location>
</feature>
<feature type="coiled-coil region" evidence="6">
    <location>
        <begin position="145"/>
        <end position="172"/>
    </location>
</feature>
<gene>
    <name evidence="8" type="ORF">OIU84_015847</name>
</gene>
<dbReference type="GO" id="GO:0030154">
    <property type="term" value="P:cell differentiation"/>
    <property type="evidence" value="ECO:0007669"/>
    <property type="project" value="UniProtKB-KW"/>
</dbReference>
<evidence type="ECO:0000256" key="1">
    <source>
        <dbReference type="ARBA" id="ARBA00005405"/>
    </source>
</evidence>